<keyword evidence="2" id="KW-1185">Reference proteome</keyword>
<accession>A0AAD6CHQ0</accession>
<comment type="caution">
    <text evidence="1">The sequence shown here is derived from an EMBL/GenBank/DDBJ whole genome shotgun (WGS) entry which is preliminary data.</text>
</comment>
<sequence length="126" mass="14072">MWQVLEGIRFLRDRRRVLAVLSADTILFTESGGVRIAGVEHSCKVSLAEMYAAMSELFALAEVVTKLMKKNLPPHQWSAEIASLPDRLKSKSIEELPQVSLAFLSLVFTTDQTEQHLWGATTATKN</sequence>
<name>A0AAD6CHQ0_9EURO</name>
<proteinExistence type="predicted"/>
<gene>
    <name evidence="1" type="ORF">N7494_013162</name>
</gene>
<dbReference type="AlphaFoldDB" id="A0AAD6CHQ0"/>
<dbReference type="EMBL" id="JAQIZZ010000010">
    <property type="protein sequence ID" value="KAJ5522976.1"/>
    <property type="molecule type" value="Genomic_DNA"/>
</dbReference>
<evidence type="ECO:0000313" key="2">
    <source>
        <dbReference type="Proteomes" id="UP001220324"/>
    </source>
</evidence>
<protein>
    <submittedName>
        <fullName evidence="1">Uncharacterized protein</fullName>
    </submittedName>
</protein>
<organism evidence="1 2">
    <name type="scientific">Penicillium frequentans</name>
    <dbReference type="NCBI Taxonomy" id="3151616"/>
    <lineage>
        <taxon>Eukaryota</taxon>
        <taxon>Fungi</taxon>
        <taxon>Dikarya</taxon>
        <taxon>Ascomycota</taxon>
        <taxon>Pezizomycotina</taxon>
        <taxon>Eurotiomycetes</taxon>
        <taxon>Eurotiomycetidae</taxon>
        <taxon>Eurotiales</taxon>
        <taxon>Aspergillaceae</taxon>
        <taxon>Penicillium</taxon>
    </lineage>
</organism>
<evidence type="ECO:0000313" key="1">
    <source>
        <dbReference type="EMBL" id="KAJ5522976.1"/>
    </source>
</evidence>
<dbReference type="Proteomes" id="UP001220324">
    <property type="component" value="Unassembled WGS sequence"/>
</dbReference>
<reference evidence="1 2" key="1">
    <citation type="journal article" date="2023" name="IMA Fungus">
        <title>Comparative genomic study of the Penicillium genus elucidates a diverse pangenome and 15 lateral gene transfer events.</title>
        <authorList>
            <person name="Petersen C."/>
            <person name="Sorensen T."/>
            <person name="Nielsen M.R."/>
            <person name="Sondergaard T.E."/>
            <person name="Sorensen J.L."/>
            <person name="Fitzpatrick D.A."/>
            <person name="Frisvad J.C."/>
            <person name="Nielsen K.L."/>
        </authorList>
    </citation>
    <scope>NUCLEOTIDE SEQUENCE [LARGE SCALE GENOMIC DNA]</scope>
    <source>
        <strain evidence="1 2">IBT 35679</strain>
    </source>
</reference>